<evidence type="ECO:0000313" key="2">
    <source>
        <dbReference type="Proteomes" id="UP000277437"/>
    </source>
</evidence>
<dbReference type="EMBL" id="LR134334">
    <property type="protein sequence ID" value="VEF76744.1"/>
    <property type="molecule type" value="Genomic_DNA"/>
</dbReference>
<protein>
    <submittedName>
        <fullName evidence="1">Inclusion body protein</fullName>
    </submittedName>
</protein>
<dbReference type="Pfam" id="PF12306">
    <property type="entry name" value="PixA"/>
    <property type="match status" value="1"/>
</dbReference>
<dbReference type="Gene3D" id="2.60.40.3910">
    <property type="entry name" value="Inclusion body protein"/>
    <property type="match status" value="1"/>
</dbReference>
<dbReference type="Proteomes" id="UP000277437">
    <property type="component" value="Chromosome"/>
</dbReference>
<name>A0AAX3G116_9PSED</name>
<dbReference type="InterPro" id="IPR038712">
    <property type="entry name" value="PixA-like_sf"/>
</dbReference>
<accession>A0AAX3G116</accession>
<proteinExistence type="predicted"/>
<reference evidence="1 2" key="1">
    <citation type="submission" date="2018-12" db="EMBL/GenBank/DDBJ databases">
        <authorList>
            <consortium name="Pathogen Informatics"/>
        </authorList>
    </citation>
    <scope>NUCLEOTIDE SEQUENCE [LARGE SCALE GENOMIC DNA]</scope>
    <source>
        <strain evidence="1 2">NCTC7357</strain>
    </source>
</reference>
<sequence length="179" mass="19112">MSTDTSVSASGAAHLLLIVDAETLLSRYPQPSQDPDDPTAIDLGFIFTLGGAHLAGAGGTDDALNLVASIGQAFHLRGRTIALRAEHSVLIYKIAIGAAGVLSQPELLVKPGQDIPALDLENPDQPICHQADDHFWRVTHLKPGVETCEISFMLVDTQCQVLGYFKREIEVTLAEQAAS</sequence>
<organism evidence="1 2">
    <name type="scientific">Pseudomonas chlororaphis</name>
    <dbReference type="NCBI Taxonomy" id="587753"/>
    <lineage>
        <taxon>Bacteria</taxon>
        <taxon>Pseudomonadati</taxon>
        <taxon>Pseudomonadota</taxon>
        <taxon>Gammaproteobacteria</taxon>
        <taxon>Pseudomonadales</taxon>
        <taxon>Pseudomonadaceae</taxon>
        <taxon>Pseudomonas</taxon>
    </lineage>
</organism>
<dbReference type="AlphaFoldDB" id="A0AAX3G116"/>
<evidence type="ECO:0000313" key="1">
    <source>
        <dbReference type="EMBL" id="VEF76744.1"/>
    </source>
</evidence>
<gene>
    <name evidence="1" type="ORF">NCTC7357_05121</name>
</gene>
<dbReference type="InterPro" id="IPR021087">
    <property type="entry name" value="Uncharacterised_PixA/AidA"/>
</dbReference>
<dbReference type="RefSeq" id="WP_063428817.1">
    <property type="nucleotide sequence ID" value="NZ_CP054865.1"/>
</dbReference>